<keyword evidence="5" id="KW-0813">Transport</keyword>
<evidence type="ECO:0000259" key="7">
    <source>
        <dbReference type="Pfam" id="PF00361"/>
    </source>
</evidence>
<evidence type="ECO:0000313" key="9">
    <source>
        <dbReference type="Proteomes" id="UP000469159"/>
    </source>
</evidence>
<comment type="similarity">
    <text evidence="5">Belongs to the complex I subunit 2 family.</text>
</comment>
<accession>A0A6I4UUB5</accession>
<sequence>MDFSHSLSLILPEIVLSVAGLVLLLVAAWGGDKTSRAITIASCVVLAACFAIVAPSVCAAAMGPDTVAFGGQFTADAFAGIAKLMIFAAAGAALVIAPAFFGRYGIMRAEYPVLILFSTLGMAIMVSATDLMTLYIGLELQSLAAYVLASFLRTDDRSAEAGLKYFVLGALASGILLFGMSLVYGFTGTTDFGGIRAALSGGMATGALFGIVFVLAGLAFKISAVPFHMWTPDVYEGAPTPVTAFFASAPKVAAIALTARVALDAFGAQAGAWQQVVIFAALASIVVGALGAIGQANVKRLLAYSSINNVGFILIGLATGTAEGVSAMLVYLAIYVAMTVGSFVAVLMLRNAEGEALEAISDMAGLSRTKPLLALCLAMLMFSLAGIPPLFGFWGKFVVFQAAVQADMVALAAIGIAASVIGAFYYIKIVKIMYFDEPANVVQGRSDWAHWALLAISTAAMSPLGYLLTPWLGELADGAAAALFLAA</sequence>
<feature type="transmembrane region" description="Helical" evidence="5">
    <location>
        <begin position="37"/>
        <end position="57"/>
    </location>
</feature>
<dbReference type="EC" id="7.1.1.-" evidence="5"/>
<keyword evidence="9" id="KW-1185">Reference proteome</keyword>
<feature type="transmembrane region" description="Helical" evidence="5">
    <location>
        <begin position="372"/>
        <end position="394"/>
    </location>
</feature>
<comment type="subunit">
    <text evidence="5">NDH-1 is composed of 14 different subunits. Subunits NuoA, H, J, K, L, M, N constitute the membrane sector of the complex.</text>
</comment>
<proteinExistence type="inferred from homology"/>
<comment type="function">
    <text evidence="5">NDH-1 shuttles electrons from NADH, via FMN and iron-sulfur (Fe-S) centers, to quinones in the respiratory chain. The immediate electron acceptor for the enzyme in this species is believed to be ubiquinone. Couples the redox reaction to proton translocation (for every two electrons transferred, four hydrogen ions are translocated across the cytoplasmic membrane), and thus conserves the redox energy in a proton gradient.</text>
</comment>
<feature type="transmembrane region" description="Helical" evidence="5">
    <location>
        <begin position="272"/>
        <end position="294"/>
    </location>
</feature>
<keyword evidence="2 5" id="KW-0812">Transmembrane</keyword>
<feature type="transmembrane region" description="Helical" evidence="5">
    <location>
        <begin position="406"/>
        <end position="427"/>
    </location>
</feature>
<keyword evidence="8" id="KW-0560">Oxidoreductase</keyword>
<feature type="domain" description="NADH:quinone oxidoreductase/Mrp antiporter transmembrane" evidence="7">
    <location>
        <begin position="128"/>
        <end position="422"/>
    </location>
</feature>
<keyword evidence="5" id="KW-1003">Cell membrane</keyword>
<dbReference type="NCBIfam" id="TIGR01770">
    <property type="entry name" value="NDH_I_N"/>
    <property type="match status" value="1"/>
</dbReference>
<keyword evidence="5" id="KW-0830">Ubiquinone</keyword>
<keyword evidence="5" id="KW-1278">Translocase</keyword>
<dbReference type="PANTHER" id="PTHR22773">
    <property type="entry name" value="NADH DEHYDROGENASE"/>
    <property type="match status" value="1"/>
</dbReference>
<dbReference type="Proteomes" id="UP000469159">
    <property type="component" value="Unassembled WGS sequence"/>
</dbReference>
<evidence type="ECO:0000256" key="6">
    <source>
        <dbReference type="RuleBase" id="RU000320"/>
    </source>
</evidence>
<evidence type="ECO:0000256" key="1">
    <source>
        <dbReference type="ARBA" id="ARBA00004127"/>
    </source>
</evidence>
<dbReference type="InterPro" id="IPR010096">
    <property type="entry name" value="NADH-Q_OxRdtase_suN/2"/>
</dbReference>
<feature type="transmembrane region" description="Helical" evidence="5">
    <location>
        <begin position="198"/>
        <end position="220"/>
    </location>
</feature>
<name>A0A6I4UUB5_9SPHN</name>
<evidence type="ECO:0000313" key="8">
    <source>
        <dbReference type="EMBL" id="MXP42371.1"/>
    </source>
</evidence>
<feature type="transmembrane region" description="Helical" evidence="5">
    <location>
        <begin position="165"/>
        <end position="186"/>
    </location>
</feature>
<evidence type="ECO:0000256" key="4">
    <source>
        <dbReference type="ARBA" id="ARBA00023136"/>
    </source>
</evidence>
<keyword evidence="5" id="KW-0520">NAD</keyword>
<feature type="transmembrane region" description="Helical" evidence="5">
    <location>
        <begin position="448"/>
        <end position="468"/>
    </location>
</feature>
<evidence type="ECO:0000256" key="2">
    <source>
        <dbReference type="ARBA" id="ARBA00022692"/>
    </source>
</evidence>
<feature type="transmembrane region" description="Helical" evidence="5">
    <location>
        <begin position="113"/>
        <end position="138"/>
    </location>
</feature>
<dbReference type="OrthoDB" id="9811718at2"/>
<dbReference type="GO" id="GO:0050136">
    <property type="term" value="F:NADH dehydrogenase (quinone) (non-electrogenic) activity"/>
    <property type="evidence" value="ECO:0007669"/>
    <property type="project" value="UniProtKB-UniRule"/>
</dbReference>
<keyword evidence="5" id="KW-0874">Quinone</keyword>
<dbReference type="Pfam" id="PF00361">
    <property type="entry name" value="Proton_antipo_M"/>
    <property type="match status" value="1"/>
</dbReference>
<keyword evidence="4 5" id="KW-0472">Membrane</keyword>
<evidence type="ECO:0000256" key="5">
    <source>
        <dbReference type="HAMAP-Rule" id="MF_00445"/>
    </source>
</evidence>
<evidence type="ECO:0000256" key="3">
    <source>
        <dbReference type="ARBA" id="ARBA00022989"/>
    </source>
</evidence>
<dbReference type="GO" id="GO:0012505">
    <property type="term" value="C:endomembrane system"/>
    <property type="evidence" value="ECO:0007669"/>
    <property type="project" value="UniProtKB-SubCell"/>
</dbReference>
<dbReference type="RefSeq" id="WP_160747234.1">
    <property type="nucleotide sequence ID" value="NZ_WTYK01000007.1"/>
</dbReference>
<dbReference type="NCBIfam" id="NF004440">
    <property type="entry name" value="PRK05777.1-3"/>
    <property type="match status" value="1"/>
</dbReference>
<dbReference type="EMBL" id="WTYK01000007">
    <property type="protein sequence ID" value="MXP42371.1"/>
    <property type="molecule type" value="Genomic_DNA"/>
</dbReference>
<feature type="transmembrane region" description="Helical" evidence="5">
    <location>
        <begin position="77"/>
        <end position="101"/>
    </location>
</feature>
<dbReference type="GO" id="GO:0008137">
    <property type="term" value="F:NADH dehydrogenase (ubiquinone) activity"/>
    <property type="evidence" value="ECO:0007669"/>
    <property type="project" value="InterPro"/>
</dbReference>
<feature type="transmembrane region" description="Helical" evidence="5">
    <location>
        <begin position="328"/>
        <end position="351"/>
    </location>
</feature>
<comment type="catalytic activity">
    <reaction evidence="5">
        <text>a quinone + NADH + 5 H(+)(in) = a quinol + NAD(+) + 4 H(+)(out)</text>
        <dbReference type="Rhea" id="RHEA:57888"/>
        <dbReference type="ChEBI" id="CHEBI:15378"/>
        <dbReference type="ChEBI" id="CHEBI:24646"/>
        <dbReference type="ChEBI" id="CHEBI:57540"/>
        <dbReference type="ChEBI" id="CHEBI:57945"/>
        <dbReference type="ChEBI" id="CHEBI:132124"/>
    </reaction>
</comment>
<protein>
    <recommendedName>
        <fullName evidence="5">NADH-quinone oxidoreductase subunit N</fullName>
        <ecNumber evidence="5">7.1.1.-</ecNumber>
    </recommendedName>
    <alternativeName>
        <fullName evidence="5">NADH dehydrogenase I subunit N</fullName>
    </alternativeName>
    <alternativeName>
        <fullName evidence="5">NDH-1 subunit N</fullName>
    </alternativeName>
</protein>
<keyword evidence="3 5" id="KW-1133">Transmembrane helix</keyword>
<dbReference type="GO" id="GO:0048038">
    <property type="term" value="F:quinone binding"/>
    <property type="evidence" value="ECO:0007669"/>
    <property type="project" value="UniProtKB-KW"/>
</dbReference>
<organism evidence="8 9">
    <name type="scientific">Croceibacterium soli</name>
    <dbReference type="NCBI Taxonomy" id="1739690"/>
    <lineage>
        <taxon>Bacteria</taxon>
        <taxon>Pseudomonadati</taxon>
        <taxon>Pseudomonadota</taxon>
        <taxon>Alphaproteobacteria</taxon>
        <taxon>Sphingomonadales</taxon>
        <taxon>Erythrobacteraceae</taxon>
        <taxon>Croceibacterium</taxon>
    </lineage>
</organism>
<dbReference type="GO" id="GO:0005886">
    <property type="term" value="C:plasma membrane"/>
    <property type="evidence" value="ECO:0007669"/>
    <property type="project" value="UniProtKB-SubCell"/>
</dbReference>
<dbReference type="GO" id="GO:0042773">
    <property type="term" value="P:ATP synthesis coupled electron transport"/>
    <property type="evidence" value="ECO:0007669"/>
    <property type="project" value="InterPro"/>
</dbReference>
<feature type="transmembrane region" description="Helical" evidence="5">
    <location>
        <begin position="6"/>
        <end position="30"/>
    </location>
</feature>
<dbReference type="InterPro" id="IPR001750">
    <property type="entry name" value="ND/Mrp_TM"/>
</dbReference>
<gene>
    <name evidence="5 8" type="primary">nuoN</name>
    <name evidence="8" type="ORF">GRI75_12045</name>
</gene>
<dbReference type="HAMAP" id="MF_00445">
    <property type="entry name" value="NDH1_NuoN_1"/>
    <property type="match status" value="1"/>
</dbReference>
<comment type="subcellular location">
    <subcellularLocation>
        <location evidence="5">Cell membrane</location>
        <topology evidence="5">Multi-pass membrane protein</topology>
    </subcellularLocation>
    <subcellularLocation>
        <location evidence="1">Endomembrane system</location>
        <topology evidence="1">Multi-pass membrane protein</topology>
    </subcellularLocation>
    <subcellularLocation>
        <location evidence="6">Membrane</location>
        <topology evidence="6">Multi-pass membrane protein</topology>
    </subcellularLocation>
</comment>
<dbReference type="AlphaFoldDB" id="A0A6I4UUB5"/>
<feature type="transmembrane region" description="Helical" evidence="5">
    <location>
        <begin position="301"/>
        <end position="322"/>
    </location>
</feature>
<comment type="caution">
    <text evidence="8">The sequence shown here is derived from an EMBL/GenBank/DDBJ whole genome shotgun (WGS) entry which is preliminary data.</text>
</comment>
<reference evidence="8 9" key="1">
    <citation type="submission" date="2019-12" db="EMBL/GenBank/DDBJ databases">
        <title>Genomic-based taxomic classification of the family Erythrobacteraceae.</title>
        <authorList>
            <person name="Xu L."/>
        </authorList>
    </citation>
    <scope>NUCLEOTIDE SEQUENCE [LARGE SCALE GENOMIC DNA]</scope>
    <source>
        <strain evidence="8 9">MCCC 1K02066</strain>
    </source>
</reference>